<sequence>MFCNVYRMKIIDRARFDVRVLRLRVYHNLAEYRYNFYDQNRSLFISLPPLKNNNHQFVASIVGSPVRFPADVQGEMHPNSCRTVDRGMDCVCSPAEKSFERKTTDVIERGPIMVVTIDRIYMHF</sequence>
<proteinExistence type="predicted"/>
<evidence type="ECO:0000313" key="1">
    <source>
        <dbReference type="EMBL" id="MBY69628.1"/>
    </source>
</evidence>
<dbReference type="EMBL" id="GGMS01000425">
    <property type="protein sequence ID" value="MBY69628.1"/>
    <property type="molecule type" value="Transcribed_RNA"/>
</dbReference>
<reference evidence="1" key="1">
    <citation type="submission" date="2018-04" db="EMBL/GenBank/DDBJ databases">
        <title>Transcriptome assembly of Sipha flava.</title>
        <authorList>
            <person name="Scully E.D."/>
            <person name="Geib S.M."/>
            <person name="Palmer N.A."/>
            <person name="Koch K."/>
            <person name="Bradshaw J."/>
            <person name="Heng-Moss T."/>
            <person name="Sarath G."/>
        </authorList>
    </citation>
    <scope>NUCLEOTIDE SEQUENCE</scope>
</reference>
<organism evidence="1">
    <name type="scientific">Sipha flava</name>
    <name type="common">yellow sugarcane aphid</name>
    <dbReference type="NCBI Taxonomy" id="143950"/>
    <lineage>
        <taxon>Eukaryota</taxon>
        <taxon>Metazoa</taxon>
        <taxon>Ecdysozoa</taxon>
        <taxon>Arthropoda</taxon>
        <taxon>Hexapoda</taxon>
        <taxon>Insecta</taxon>
        <taxon>Pterygota</taxon>
        <taxon>Neoptera</taxon>
        <taxon>Paraneoptera</taxon>
        <taxon>Hemiptera</taxon>
        <taxon>Sternorrhyncha</taxon>
        <taxon>Aphidomorpha</taxon>
        <taxon>Aphidoidea</taxon>
        <taxon>Aphididae</taxon>
        <taxon>Sipha</taxon>
    </lineage>
</organism>
<protein>
    <submittedName>
        <fullName evidence="1">Uncharacterized protein</fullName>
    </submittedName>
</protein>
<dbReference type="AlphaFoldDB" id="A0A2S2PVR3"/>
<gene>
    <name evidence="1" type="ORF">g.22590</name>
</gene>
<name>A0A2S2PVR3_9HEMI</name>
<accession>A0A2S2PVR3</accession>